<evidence type="ECO:0000256" key="1">
    <source>
        <dbReference type="SAM" id="MobiDB-lite"/>
    </source>
</evidence>
<protein>
    <submittedName>
        <fullName evidence="2">Uncharacterized protein</fullName>
    </submittedName>
</protein>
<gene>
    <name evidence="2" type="ORF">JOF28_001064</name>
</gene>
<comment type="caution">
    <text evidence="2">The sequence shown here is derived from an EMBL/GenBank/DDBJ whole genome shotgun (WGS) entry which is preliminary data.</text>
</comment>
<organism evidence="2 3">
    <name type="scientific">Leucobacter exalbidus</name>
    <dbReference type="NCBI Taxonomy" id="662960"/>
    <lineage>
        <taxon>Bacteria</taxon>
        <taxon>Bacillati</taxon>
        <taxon>Actinomycetota</taxon>
        <taxon>Actinomycetes</taxon>
        <taxon>Micrococcales</taxon>
        <taxon>Microbacteriaceae</taxon>
        <taxon>Leucobacter</taxon>
    </lineage>
</organism>
<sequence length="223" mass="24558">MFDSHTLNEIRSAGARTAAEALGSRSAASHARAPWWTGLGLGTESGSNLTGSERVKLARVENFLRSCEPAQFTRVADDGSVEQLTYAEVAAHVAAIKGAHDNEKSRAAAERLALGWRKIEAAYAADTAEQLVTEGRWRGFSYAEATAWCWNLFQFEPHGFVHPGSQVRGEALQRLKRGELPEVFSYPERARELADAGLDPRSYRTHQEALGKPTYDPSDVRRS</sequence>
<dbReference type="AlphaFoldDB" id="A0A940T365"/>
<feature type="region of interest" description="Disordered" evidence="1">
    <location>
        <begin position="195"/>
        <end position="223"/>
    </location>
</feature>
<dbReference type="EMBL" id="JAFIDA010000001">
    <property type="protein sequence ID" value="MBP1325832.1"/>
    <property type="molecule type" value="Genomic_DNA"/>
</dbReference>
<reference evidence="2" key="1">
    <citation type="submission" date="2021-02" db="EMBL/GenBank/DDBJ databases">
        <title>Sequencing the genomes of 1000 actinobacteria strains.</title>
        <authorList>
            <person name="Klenk H.-P."/>
        </authorList>
    </citation>
    <scope>NUCLEOTIDE SEQUENCE</scope>
    <source>
        <strain evidence="2">DSM 22850</strain>
    </source>
</reference>
<keyword evidence="3" id="KW-1185">Reference proteome</keyword>
<name>A0A940T365_9MICO</name>
<evidence type="ECO:0000313" key="2">
    <source>
        <dbReference type="EMBL" id="MBP1325832.1"/>
    </source>
</evidence>
<accession>A0A940T365</accession>
<evidence type="ECO:0000313" key="3">
    <source>
        <dbReference type="Proteomes" id="UP000675163"/>
    </source>
</evidence>
<proteinExistence type="predicted"/>
<dbReference type="Proteomes" id="UP000675163">
    <property type="component" value="Unassembled WGS sequence"/>
</dbReference>
<dbReference type="RefSeq" id="WP_209704837.1">
    <property type="nucleotide sequence ID" value="NZ_JAFIDA010000001.1"/>
</dbReference>